<dbReference type="InterPro" id="IPR015943">
    <property type="entry name" value="WD40/YVTN_repeat-like_dom_sf"/>
</dbReference>
<dbReference type="Gene3D" id="2.130.10.10">
    <property type="entry name" value="YVTN repeat-like/Quinoprotein amine dehydrogenase"/>
    <property type="match status" value="1"/>
</dbReference>
<feature type="region of interest" description="Disordered" evidence="1">
    <location>
        <begin position="348"/>
        <end position="382"/>
    </location>
</feature>
<name>A0A1X7R9U7_9SACH</name>
<dbReference type="AlphaFoldDB" id="A0A1X7R9U7"/>
<reference evidence="2 3" key="1">
    <citation type="submission" date="2017-04" db="EMBL/GenBank/DDBJ databases">
        <authorList>
            <person name="Afonso C.L."/>
            <person name="Miller P.J."/>
            <person name="Scott M.A."/>
            <person name="Spackman E."/>
            <person name="Goraichik I."/>
            <person name="Dimitrov K.M."/>
            <person name="Suarez D.L."/>
            <person name="Swayne D.E."/>
        </authorList>
    </citation>
    <scope>NUCLEOTIDE SEQUENCE [LARGE SCALE GENOMIC DNA]</scope>
</reference>
<dbReference type="SUPFAM" id="SSF50978">
    <property type="entry name" value="WD40 repeat-like"/>
    <property type="match status" value="1"/>
</dbReference>
<accession>A0A1X7R9U7</accession>
<protein>
    <submittedName>
        <fullName evidence="2">Similar to Saccharomyces cerevisiae YHR196W UTP9 Nucleolar protein</fullName>
    </submittedName>
</protein>
<evidence type="ECO:0000313" key="2">
    <source>
        <dbReference type="EMBL" id="SMN21986.1"/>
    </source>
</evidence>
<organism evidence="2 3">
    <name type="scientific">Maudiozyma saulgeensis</name>
    <dbReference type="NCBI Taxonomy" id="1789683"/>
    <lineage>
        <taxon>Eukaryota</taxon>
        <taxon>Fungi</taxon>
        <taxon>Dikarya</taxon>
        <taxon>Ascomycota</taxon>
        <taxon>Saccharomycotina</taxon>
        <taxon>Saccharomycetes</taxon>
        <taxon>Saccharomycetales</taxon>
        <taxon>Saccharomycetaceae</taxon>
        <taxon>Maudiozyma</taxon>
    </lineage>
</organism>
<dbReference type="STRING" id="1789683.A0A1X7R9U7"/>
<evidence type="ECO:0000256" key="1">
    <source>
        <dbReference type="SAM" id="MobiDB-lite"/>
    </source>
</evidence>
<dbReference type="InterPro" id="IPR036322">
    <property type="entry name" value="WD40_repeat_dom_sf"/>
</dbReference>
<evidence type="ECO:0000313" key="3">
    <source>
        <dbReference type="Proteomes" id="UP000196158"/>
    </source>
</evidence>
<dbReference type="OrthoDB" id="30195at2759"/>
<proteinExistence type="predicted"/>
<dbReference type="Proteomes" id="UP000196158">
    <property type="component" value="Unassembled WGS sequence"/>
</dbReference>
<gene>
    <name evidence="2" type="ORF">KASA_0J03432G</name>
</gene>
<feature type="compositionally biased region" description="Basic and acidic residues" evidence="1">
    <location>
        <begin position="358"/>
        <end position="382"/>
    </location>
</feature>
<keyword evidence="3" id="KW-1185">Reference proteome</keyword>
<dbReference type="EMBL" id="FXLY01000009">
    <property type="protein sequence ID" value="SMN21986.1"/>
    <property type="molecule type" value="Genomic_DNA"/>
</dbReference>
<sequence length="582" mass="65088">MSVDANLIAIFAHDAGQFAFNTGTAQKNSIDIYPLDASNNYKVNSSLVNHVDYESHDLKSSDILYVGWCSDANDEDSNSSRTKRKLDEDGTGVSKPRIDNFFVNVFEDGQIVTFSSTGRHIINIFRNKDKIKAVDTHGKYIWTYDTDNCVKKLEYNKTKPVKTFHLIDGKDEEIIHFQVLKYSGDNANEDGIYLSIVTEQKIYIIDPSKRRPSTVAVFEISGALSCAFSEDGKYFSVATIDALTVYDYETKDIVCSWDVQADRISAIKDLIFTLNVNGKISVFKVNQSEPISTITVTNSEVIDFKQISNDVMLAWLNVNEPNFKLLSIDNITGNKEIILNEGVEDIEPAENHVTQGTDKQEDAMEDVAKEEKHESSKKISKSEQTELNVRLVKALAKDNDNSDNEPVISLLISPSWNEQRIINFINTQLTSENLVGSVLNKIITELQHDVWAKDNTLCLWVKWIMMLKNVPHSTIFDKKPKKNMKHLKSALKSSSETLPTLLGIQGRLDLLNKQATLRQELAMLSIDDGTAAVAIDQGEDTNNIEIGDAISNEDEDNLVYVNGENDVFVDASDFVGVAETAA</sequence>